<protein>
    <submittedName>
        <fullName evidence="2">P40 protein</fullName>
    </submittedName>
</protein>
<dbReference type="PIRSF" id="PIRSF021494">
    <property type="entry name" value="Rv0216_prd"/>
    <property type="match status" value="1"/>
</dbReference>
<reference evidence="2 3" key="1">
    <citation type="submission" date="2017-01" db="EMBL/GenBank/DDBJ databases">
        <authorList>
            <consortium name="Urmite Genomes"/>
        </authorList>
    </citation>
    <scope>NUCLEOTIDE SEQUENCE [LARGE SCALE GENOMIC DNA]</scope>
    <source>
        <strain evidence="2 3">AB215</strain>
    </source>
</reference>
<name>A0A2U3P5W6_9MYCO</name>
<dbReference type="SUPFAM" id="SSF54637">
    <property type="entry name" value="Thioesterase/thiol ester dehydrase-isomerase"/>
    <property type="match status" value="2"/>
</dbReference>
<sequence>MVATRFARLRRARDRHVVDPRFDSLPACGVVTGNGYAAVREGGYYFDDLSTGQVFDWAPTMTLSAGMAATHQAIVGDRMRLSLDTDLCAAVTGLPGPLAHPALVCDVAIGQSTLVTQRVKANLFYRGLTFHRFPVVGDSLYTRTEVVGLRANSAKPGRAPTGLAALRMTTIDQGNRLVLDFYRCAMLPASPDFSPNPSDPGDDLSTIGADPAPPAADPTAHWDGATFRNRVPGPHFDAGMAGAVLHSTADVVSNAPELARLTLNIAAPHHDSRVGGRRLVYGGHTIGLALAQASRLLPNLVTVLGWESCDHTGPVHEGDTLYSELHVVAAEPAEHGGVLALRSVVYAVGDVTGEPDRQVLDWRFSAFQF</sequence>
<accession>A0A2U3P5W6</accession>
<dbReference type="CDD" id="cd03451">
    <property type="entry name" value="FkbR2"/>
    <property type="match status" value="1"/>
</dbReference>
<dbReference type="Gene3D" id="3.10.129.10">
    <property type="entry name" value="Hotdog Thioesterase"/>
    <property type="match status" value="2"/>
</dbReference>
<evidence type="ECO:0000256" key="1">
    <source>
        <dbReference type="SAM" id="MobiDB-lite"/>
    </source>
</evidence>
<proteinExistence type="predicted"/>
<dbReference type="PANTHER" id="PTHR43664">
    <property type="entry name" value="MONOAMINE OXIDASE-RELATED"/>
    <property type="match status" value="1"/>
</dbReference>
<evidence type="ECO:0000313" key="3">
    <source>
        <dbReference type="Proteomes" id="UP000240424"/>
    </source>
</evidence>
<dbReference type="STRING" id="1841861.GCA_900157365_05524"/>
<keyword evidence="3" id="KW-1185">Reference proteome</keyword>
<dbReference type="Proteomes" id="UP000240424">
    <property type="component" value="Unassembled WGS sequence"/>
</dbReference>
<gene>
    <name evidence="2" type="ORF">MNAB215_1321</name>
</gene>
<feature type="region of interest" description="Disordered" evidence="1">
    <location>
        <begin position="192"/>
        <end position="216"/>
    </location>
</feature>
<dbReference type="InterPro" id="IPR052342">
    <property type="entry name" value="MCH/BMMD"/>
</dbReference>
<dbReference type="InterPro" id="IPR016790">
    <property type="entry name" value="Thiol_ester_hydratase_Rv0216"/>
</dbReference>
<dbReference type="PANTHER" id="PTHR43664:SF1">
    <property type="entry name" value="BETA-METHYLMALYL-COA DEHYDRATASE"/>
    <property type="match status" value="1"/>
</dbReference>
<evidence type="ECO:0000313" key="2">
    <source>
        <dbReference type="EMBL" id="SPM39139.1"/>
    </source>
</evidence>
<dbReference type="InterPro" id="IPR029069">
    <property type="entry name" value="HotDog_dom_sf"/>
</dbReference>
<organism evidence="2 3">
    <name type="scientific">Mycobacterium numidiamassiliense</name>
    <dbReference type="NCBI Taxonomy" id="1841861"/>
    <lineage>
        <taxon>Bacteria</taxon>
        <taxon>Bacillati</taxon>
        <taxon>Actinomycetota</taxon>
        <taxon>Actinomycetes</taxon>
        <taxon>Mycobacteriales</taxon>
        <taxon>Mycobacteriaceae</taxon>
        <taxon>Mycobacterium</taxon>
    </lineage>
</organism>
<dbReference type="AlphaFoldDB" id="A0A2U3P5W6"/>
<dbReference type="EMBL" id="FUEZ01000003">
    <property type="protein sequence ID" value="SPM39139.1"/>
    <property type="molecule type" value="Genomic_DNA"/>
</dbReference>